<reference evidence="2 3" key="1">
    <citation type="submission" date="2011-02" db="EMBL/GenBank/DDBJ databases">
        <title>The Genome Sequence of Sphaeroforma arctica JP610.</title>
        <authorList>
            <consortium name="The Broad Institute Genome Sequencing Platform"/>
            <person name="Russ C."/>
            <person name="Cuomo C."/>
            <person name="Young S.K."/>
            <person name="Zeng Q."/>
            <person name="Gargeya S."/>
            <person name="Alvarado L."/>
            <person name="Berlin A."/>
            <person name="Chapman S.B."/>
            <person name="Chen Z."/>
            <person name="Freedman E."/>
            <person name="Gellesch M."/>
            <person name="Goldberg J."/>
            <person name="Griggs A."/>
            <person name="Gujja S."/>
            <person name="Heilman E."/>
            <person name="Heiman D."/>
            <person name="Howarth C."/>
            <person name="Mehta T."/>
            <person name="Neiman D."/>
            <person name="Pearson M."/>
            <person name="Roberts A."/>
            <person name="Saif S."/>
            <person name="Shea T."/>
            <person name="Shenoy N."/>
            <person name="Sisk P."/>
            <person name="Stolte C."/>
            <person name="Sykes S."/>
            <person name="White J."/>
            <person name="Yandava C."/>
            <person name="Burger G."/>
            <person name="Gray M.W."/>
            <person name="Holland P.W.H."/>
            <person name="King N."/>
            <person name="Lang F.B.F."/>
            <person name="Roger A.J."/>
            <person name="Ruiz-Trillo I."/>
            <person name="Haas B."/>
            <person name="Nusbaum C."/>
            <person name="Birren B."/>
        </authorList>
    </citation>
    <scope>NUCLEOTIDE SEQUENCE [LARGE SCALE GENOMIC DNA]</scope>
    <source>
        <strain evidence="2 3">JP610</strain>
    </source>
</reference>
<evidence type="ECO:0000256" key="1">
    <source>
        <dbReference type="SAM" id="MobiDB-lite"/>
    </source>
</evidence>
<sequence length="215" mass="23835">MREFVGNPIVSHRTPLTKDRYRSTSPDHSISATQLGSTSERTPSGFTHPRVEEPNLTLIRHRTNVTPNKSPYLARQRRKSAANPQTKAPLKRRVSVENKGTKAKLAAPNWLHEEVSSSELFPVLEPVRSLPNSRLSSNGIELDGEVKDIDGTENEASSENDSIQGFKSKQQVKDDMFYTNKQGLTLSEVLNTDLLLRGRTHGSVDGDVESDACSL</sequence>
<feature type="compositionally biased region" description="Polar residues" evidence="1">
    <location>
        <begin position="23"/>
        <end position="45"/>
    </location>
</feature>
<evidence type="ECO:0000313" key="2">
    <source>
        <dbReference type="EMBL" id="KNC76891.1"/>
    </source>
</evidence>
<gene>
    <name evidence="2" type="ORF">SARC_10634</name>
</gene>
<dbReference type="GeneID" id="25911138"/>
<dbReference type="RefSeq" id="XP_014150793.1">
    <property type="nucleotide sequence ID" value="XM_014295318.1"/>
</dbReference>
<feature type="region of interest" description="Disordered" evidence="1">
    <location>
        <begin position="1"/>
        <end position="99"/>
    </location>
</feature>
<dbReference type="AlphaFoldDB" id="A0A0L0FK86"/>
<keyword evidence="3" id="KW-1185">Reference proteome</keyword>
<organism evidence="2 3">
    <name type="scientific">Sphaeroforma arctica JP610</name>
    <dbReference type="NCBI Taxonomy" id="667725"/>
    <lineage>
        <taxon>Eukaryota</taxon>
        <taxon>Ichthyosporea</taxon>
        <taxon>Ichthyophonida</taxon>
        <taxon>Sphaeroforma</taxon>
    </lineage>
</organism>
<protein>
    <submittedName>
        <fullName evidence="2">Uncharacterized protein</fullName>
    </submittedName>
</protein>
<evidence type="ECO:0000313" key="3">
    <source>
        <dbReference type="Proteomes" id="UP000054560"/>
    </source>
</evidence>
<proteinExistence type="predicted"/>
<dbReference type="Proteomes" id="UP000054560">
    <property type="component" value="Unassembled WGS sequence"/>
</dbReference>
<name>A0A0L0FK86_9EUKA</name>
<dbReference type="EMBL" id="KQ242927">
    <property type="protein sequence ID" value="KNC76891.1"/>
    <property type="molecule type" value="Genomic_DNA"/>
</dbReference>
<accession>A0A0L0FK86</accession>